<dbReference type="OrthoDB" id="4776196at2759"/>
<evidence type="ECO:0000313" key="2">
    <source>
        <dbReference type="EMBL" id="ETS88042.1"/>
    </source>
</evidence>
<feature type="region of interest" description="Disordered" evidence="1">
    <location>
        <begin position="200"/>
        <end position="239"/>
    </location>
</feature>
<dbReference type="GeneID" id="19266883"/>
<evidence type="ECO:0000313" key="3">
    <source>
        <dbReference type="Proteomes" id="UP000030651"/>
    </source>
</evidence>
<dbReference type="KEGG" id="pfy:PFICI_01870"/>
<dbReference type="EMBL" id="KI912109">
    <property type="protein sequence ID" value="ETS88042.1"/>
    <property type="molecule type" value="Genomic_DNA"/>
</dbReference>
<accession>W3XR97</accession>
<dbReference type="PANTHER" id="PTHR42085:SF1">
    <property type="entry name" value="F-BOX DOMAIN-CONTAINING PROTEIN"/>
    <property type="match status" value="1"/>
</dbReference>
<evidence type="ECO:0008006" key="4">
    <source>
        <dbReference type="Google" id="ProtNLM"/>
    </source>
</evidence>
<protein>
    <recommendedName>
        <fullName evidence="4">F-box domain-containing protein</fullName>
    </recommendedName>
</protein>
<reference evidence="3" key="1">
    <citation type="journal article" date="2015" name="BMC Genomics">
        <title>Genomic and transcriptomic analysis of the endophytic fungus Pestalotiopsis fici reveals its lifestyle and high potential for synthesis of natural products.</title>
        <authorList>
            <person name="Wang X."/>
            <person name="Zhang X."/>
            <person name="Liu L."/>
            <person name="Xiang M."/>
            <person name="Wang W."/>
            <person name="Sun X."/>
            <person name="Che Y."/>
            <person name="Guo L."/>
            <person name="Liu G."/>
            <person name="Guo L."/>
            <person name="Wang C."/>
            <person name="Yin W.B."/>
            <person name="Stadler M."/>
            <person name="Zhang X."/>
            <person name="Liu X."/>
        </authorList>
    </citation>
    <scope>NUCLEOTIDE SEQUENCE [LARGE SCALE GENOMIC DNA]</scope>
    <source>
        <strain evidence="3">W106-1 / CGMCC3.15140</strain>
    </source>
</reference>
<dbReference type="RefSeq" id="XP_007828642.1">
    <property type="nucleotide sequence ID" value="XM_007830451.1"/>
</dbReference>
<dbReference type="Proteomes" id="UP000030651">
    <property type="component" value="Unassembled WGS sequence"/>
</dbReference>
<dbReference type="PANTHER" id="PTHR42085">
    <property type="entry name" value="F-BOX DOMAIN-CONTAINING PROTEIN"/>
    <property type="match status" value="1"/>
</dbReference>
<sequence length="239" mass="27029">MSETHSKTCMKETNKPAGNLTSLPAELRLLIYGHLFRRTKHVVVASGGYADKAREYDDKNKSNRTWPILLTCRGLHDEAWTSYWSHARVKAYVTWRQLPEALPPSTPLSRVRHLSLRIHTLSARWDQILPDLEQTVPNLQTLVIRDEDLYLEPEHWLELFGGSSSSSSCSSSCAFPAETIKARQERAQKIYHEIIAPKMTTTTPTTPEAMSKQEETGPPSPSCGRETCSETQRRGLVIV</sequence>
<dbReference type="InterPro" id="IPR038883">
    <property type="entry name" value="AN11006-like"/>
</dbReference>
<keyword evidence="3" id="KW-1185">Reference proteome</keyword>
<dbReference type="AlphaFoldDB" id="W3XR97"/>
<gene>
    <name evidence="2" type="ORF">PFICI_01870</name>
</gene>
<proteinExistence type="predicted"/>
<name>W3XR97_PESFW</name>
<dbReference type="HOGENOM" id="CLU_1161489_0_0_1"/>
<evidence type="ECO:0000256" key="1">
    <source>
        <dbReference type="SAM" id="MobiDB-lite"/>
    </source>
</evidence>
<dbReference type="InParanoid" id="W3XR97"/>
<organism evidence="2 3">
    <name type="scientific">Pestalotiopsis fici (strain W106-1 / CGMCC3.15140)</name>
    <dbReference type="NCBI Taxonomy" id="1229662"/>
    <lineage>
        <taxon>Eukaryota</taxon>
        <taxon>Fungi</taxon>
        <taxon>Dikarya</taxon>
        <taxon>Ascomycota</taxon>
        <taxon>Pezizomycotina</taxon>
        <taxon>Sordariomycetes</taxon>
        <taxon>Xylariomycetidae</taxon>
        <taxon>Amphisphaeriales</taxon>
        <taxon>Sporocadaceae</taxon>
        <taxon>Pestalotiopsis</taxon>
    </lineage>
</organism>